<reference evidence="5" key="2">
    <citation type="journal article" date="2019" name="Int. J. Syst. Evol. Microbiol.">
        <title>The Global Catalogue of Microorganisms (GCM) 10K type strain sequencing project: providing services to taxonomists for standard genome sequencing and annotation.</title>
        <authorList>
            <consortium name="The Broad Institute Genomics Platform"/>
            <consortium name="The Broad Institute Genome Sequencing Center for Infectious Disease"/>
            <person name="Wu L."/>
            <person name="Ma J."/>
        </authorList>
    </citation>
    <scope>NUCLEOTIDE SEQUENCE [LARGE SCALE GENOMIC DNA]</scope>
    <source>
        <strain evidence="5">NBRC 107715</strain>
    </source>
</reference>
<feature type="transmembrane region" description="Helical" evidence="1">
    <location>
        <begin position="77"/>
        <end position="95"/>
    </location>
</feature>
<dbReference type="RefSeq" id="WP_147028791.1">
    <property type="nucleotide sequence ID" value="NZ_BJZU01000147.1"/>
</dbReference>
<dbReference type="EMBL" id="BJZU01000147">
    <property type="protein sequence ID" value="GEP07321.1"/>
    <property type="molecule type" value="Genomic_DNA"/>
</dbReference>
<reference evidence="3" key="1">
    <citation type="journal article" date="2014" name="Int. J. Syst. Evol. Microbiol.">
        <title>Complete genome of a new Firmicutes species belonging to the dominant human colonic microbiota ('Ruminococcus bicirculans') reveals two chromosomes and a selective capacity to utilize plant glucans.</title>
        <authorList>
            <consortium name="NISC Comparative Sequencing Program"/>
            <person name="Wegmann U."/>
            <person name="Louis P."/>
            <person name="Goesmann A."/>
            <person name="Henrissat B."/>
            <person name="Duncan S.H."/>
            <person name="Flint H.J."/>
        </authorList>
    </citation>
    <scope>NUCLEOTIDE SEQUENCE</scope>
    <source>
        <strain evidence="3">NBRC 107715</strain>
    </source>
</reference>
<keyword evidence="1" id="KW-0812">Transmembrane</keyword>
<dbReference type="Pfam" id="PF03334">
    <property type="entry name" value="PhaG_MnhG_YufB"/>
    <property type="match status" value="1"/>
</dbReference>
<dbReference type="GO" id="GO:0015385">
    <property type="term" value="F:sodium:proton antiporter activity"/>
    <property type="evidence" value="ECO:0007669"/>
    <property type="project" value="TreeGrafter"/>
</dbReference>
<protein>
    <submittedName>
        <fullName evidence="2">Potassium:proton antiporter</fullName>
    </submittedName>
</protein>
<evidence type="ECO:0000313" key="5">
    <source>
        <dbReference type="Proteomes" id="UP001156856"/>
    </source>
</evidence>
<dbReference type="Proteomes" id="UP001156856">
    <property type="component" value="Unassembled WGS sequence"/>
</dbReference>
<gene>
    <name evidence="2" type="primary">phaG</name>
    <name evidence="3" type="ORF">GCM10007888_28420</name>
    <name evidence="2" type="ORF">MOX02_53590</name>
</gene>
<dbReference type="PANTHER" id="PTHR34703">
    <property type="entry name" value="ANTIPORTER SUBUNIT MNHG2-RELATED"/>
    <property type="match status" value="1"/>
</dbReference>
<dbReference type="Proteomes" id="UP000321960">
    <property type="component" value="Unassembled WGS sequence"/>
</dbReference>
<dbReference type="NCBIfam" id="TIGR01300">
    <property type="entry name" value="CPA3_mnhG_phaG"/>
    <property type="match status" value="1"/>
</dbReference>
<evidence type="ECO:0000313" key="2">
    <source>
        <dbReference type="EMBL" id="GEP07321.1"/>
    </source>
</evidence>
<accession>A0A512JBP1</accession>
<reference evidence="3" key="4">
    <citation type="submission" date="2023-01" db="EMBL/GenBank/DDBJ databases">
        <title>Draft genome sequence of Methylobacterium oxalidis strain NBRC 107715.</title>
        <authorList>
            <person name="Sun Q."/>
            <person name="Mori K."/>
        </authorList>
    </citation>
    <scope>NUCLEOTIDE SEQUENCE</scope>
    <source>
        <strain evidence="3">NBRC 107715</strain>
    </source>
</reference>
<name>A0A512JBP1_9HYPH</name>
<dbReference type="InterPro" id="IPR005133">
    <property type="entry name" value="PhaG_MnhG_YufB"/>
</dbReference>
<sequence length="116" mass="12292">MSEAAELPAWAALLTATLVLIGAVVTLIGSIGLLRLESFYERAHAPTLGTTLGTGCIVVASMVYFSVLQTRPVMHELLITIFVAVTTPVTLMLLVRAALYRDRSEDAGGIPGPDHS</sequence>
<dbReference type="AlphaFoldDB" id="A0A512JBP1"/>
<evidence type="ECO:0000313" key="4">
    <source>
        <dbReference type="Proteomes" id="UP000321960"/>
    </source>
</evidence>
<evidence type="ECO:0000256" key="1">
    <source>
        <dbReference type="SAM" id="Phobius"/>
    </source>
</evidence>
<feature type="transmembrane region" description="Helical" evidence="1">
    <location>
        <begin position="46"/>
        <end position="65"/>
    </location>
</feature>
<organism evidence="2 4">
    <name type="scientific">Methylobacterium oxalidis</name>
    <dbReference type="NCBI Taxonomy" id="944322"/>
    <lineage>
        <taxon>Bacteria</taxon>
        <taxon>Pseudomonadati</taxon>
        <taxon>Pseudomonadota</taxon>
        <taxon>Alphaproteobacteria</taxon>
        <taxon>Hyphomicrobiales</taxon>
        <taxon>Methylobacteriaceae</taxon>
        <taxon>Methylobacterium</taxon>
    </lineage>
</organism>
<evidence type="ECO:0000313" key="3">
    <source>
        <dbReference type="EMBL" id="GLS64461.1"/>
    </source>
</evidence>
<dbReference type="PANTHER" id="PTHR34703:SF1">
    <property type="entry name" value="ANTIPORTER SUBUNIT MNHG2-RELATED"/>
    <property type="match status" value="1"/>
</dbReference>
<keyword evidence="5" id="KW-1185">Reference proteome</keyword>
<keyword evidence="1" id="KW-1133">Transmembrane helix</keyword>
<dbReference type="EMBL" id="BSPK01000038">
    <property type="protein sequence ID" value="GLS64461.1"/>
    <property type="molecule type" value="Genomic_DNA"/>
</dbReference>
<feature type="transmembrane region" description="Helical" evidence="1">
    <location>
        <begin position="12"/>
        <end position="34"/>
    </location>
</feature>
<comment type="caution">
    <text evidence="2">The sequence shown here is derived from an EMBL/GenBank/DDBJ whole genome shotgun (WGS) entry which is preliminary data.</text>
</comment>
<proteinExistence type="predicted"/>
<dbReference type="OrthoDB" id="4427992at2"/>
<keyword evidence="1" id="KW-0472">Membrane</keyword>
<reference evidence="2 4" key="3">
    <citation type="submission" date="2019-07" db="EMBL/GenBank/DDBJ databases">
        <title>Whole genome shotgun sequence of Methylobacterium oxalidis NBRC 107715.</title>
        <authorList>
            <person name="Hosoyama A."/>
            <person name="Uohara A."/>
            <person name="Ohji S."/>
            <person name="Ichikawa N."/>
        </authorList>
    </citation>
    <scope>NUCLEOTIDE SEQUENCE [LARGE SCALE GENOMIC DNA]</scope>
    <source>
        <strain evidence="2 4">NBRC 107715</strain>
    </source>
</reference>